<proteinExistence type="predicted"/>
<organism evidence="2 3">
    <name type="scientific">Corchorus capsularis</name>
    <name type="common">Jute</name>
    <dbReference type="NCBI Taxonomy" id="210143"/>
    <lineage>
        <taxon>Eukaryota</taxon>
        <taxon>Viridiplantae</taxon>
        <taxon>Streptophyta</taxon>
        <taxon>Embryophyta</taxon>
        <taxon>Tracheophyta</taxon>
        <taxon>Spermatophyta</taxon>
        <taxon>Magnoliopsida</taxon>
        <taxon>eudicotyledons</taxon>
        <taxon>Gunneridae</taxon>
        <taxon>Pentapetalae</taxon>
        <taxon>rosids</taxon>
        <taxon>malvids</taxon>
        <taxon>Malvales</taxon>
        <taxon>Malvaceae</taxon>
        <taxon>Grewioideae</taxon>
        <taxon>Apeibeae</taxon>
        <taxon>Corchorus</taxon>
    </lineage>
</organism>
<name>A0A1R3GT93_COCAP</name>
<evidence type="ECO:0000313" key="3">
    <source>
        <dbReference type="Proteomes" id="UP000188268"/>
    </source>
</evidence>
<reference evidence="2 3" key="1">
    <citation type="submission" date="2013-09" db="EMBL/GenBank/DDBJ databases">
        <title>Corchorus capsularis genome sequencing.</title>
        <authorList>
            <person name="Alam M."/>
            <person name="Haque M.S."/>
            <person name="Islam M.S."/>
            <person name="Emdad E.M."/>
            <person name="Islam M.M."/>
            <person name="Ahmed B."/>
            <person name="Halim A."/>
            <person name="Hossen Q.M.M."/>
            <person name="Hossain M.Z."/>
            <person name="Ahmed R."/>
            <person name="Khan M.M."/>
            <person name="Islam R."/>
            <person name="Rashid M.M."/>
            <person name="Khan S.A."/>
            <person name="Rahman M.S."/>
            <person name="Alam M."/>
        </authorList>
    </citation>
    <scope>NUCLEOTIDE SEQUENCE [LARGE SCALE GENOMIC DNA]</scope>
    <source>
        <strain evidence="3">cv. CVL-1</strain>
        <tissue evidence="2">Whole seedling</tissue>
    </source>
</reference>
<gene>
    <name evidence="2" type="ORF">CCACVL1_23625</name>
</gene>
<accession>A0A1R3GT93</accession>
<dbReference type="AlphaFoldDB" id="A0A1R3GT93"/>
<protein>
    <submittedName>
        <fullName evidence="2">Uncharacterized protein</fullName>
    </submittedName>
</protein>
<comment type="caution">
    <text evidence="2">The sequence shown here is derived from an EMBL/GenBank/DDBJ whole genome shotgun (WGS) entry which is preliminary data.</text>
</comment>
<sequence>MERSREKMTLPLESSRPGFGICNGEASN</sequence>
<feature type="region of interest" description="Disordered" evidence="1">
    <location>
        <begin position="1"/>
        <end position="28"/>
    </location>
</feature>
<keyword evidence="3" id="KW-1185">Reference proteome</keyword>
<dbReference type="EMBL" id="AWWV01013523">
    <property type="protein sequence ID" value="OMO61279.1"/>
    <property type="molecule type" value="Genomic_DNA"/>
</dbReference>
<dbReference type="Proteomes" id="UP000188268">
    <property type="component" value="Unassembled WGS sequence"/>
</dbReference>
<evidence type="ECO:0000256" key="1">
    <source>
        <dbReference type="SAM" id="MobiDB-lite"/>
    </source>
</evidence>
<evidence type="ECO:0000313" key="2">
    <source>
        <dbReference type="EMBL" id="OMO61279.1"/>
    </source>
</evidence>
<dbReference type="Gramene" id="OMO61279">
    <property type="protein sequence ID" value="OMO61279"/>
    <property type="gene ID" value="CCACVL1_23625"/>
</dbReference>